<dbReference type="Proteomes" id="UP000013827">
    <property type="component" value="Unassembled WGS sequence"/>
</dbReference>
<feature type="compositionally biased region" description="Low complexity" evidence="1">
    <location>
        <begin position="325"/>
        <end position="335"/>
    </location>
</feature>
<keyword evidence="2" id="KW-1133">Transmembrane helix</keyword>
<feature type="transmembrane region" description="Helical" evidence="2">
    <location>
        <begin position="66"/>
        <end position="87"/>
    </location>
</feature>
<name>A0A0D3IYT7_EMIH1</name>
<dbReference type="KEGG" id="ehx:EMIHUDRAFT_245168"/>
<evidence type="ECO:0000256" key="2">
    <source>
        <dbReference type="SAM" id="Phobius"/>
    </source>
</evidence>
<sequence length="364" mass="38353">MADKPATPQRDDMAAVALDTVLLDEEPTADQVLTAVLVLMDFVAYAGAAAMLWINREFLMLHGTNAVTLPIATAIFVVTINFVRGLLIAARFLTAYACKGLNDNSLETEEDVAAIAAQLAAAGFDEIEHSSGVAIRRPSEDCTEPSWLIEAERILFETSAFASNLEGSAFERADDVPDIAADHVSLLGSTSPSPSTPPDKRRETSDVNCTAELVTSGVCDISGPPPRVSTEWSVPSLHGVLWIFTVLLVVATIPFAVAVSGPVPASMPLPDAISIDVPLPDIISIHGACHLALTGPSASARPPGRPPGNQPSINNFIAGAETRRNSTSNSTSNSNLPPCPSPKQRRRDLRYIPDAFSIGPGGGV</sequence>
<evidence type="ECO:0000256" key="1">
    <source>
        <dbReference type="SAM" id="MobiDB-lite"/>
    </source>
</evidence>
<evidence type="ECO:0000313" key="4">
    <source>
        <dbReference type="Proteomes" id="UP000013827"/>
    </source>
</evidence>
<protein>
    <submittedName>
        <fullName evidence="3">Uncharacterized protein</fullName>
    </submittedName>
</protein>
<feature type="region of interest" description="Disordered" evidence="1">
    <location>
        <begin position="296"/>
        <end position="315"/>
    </location>
</feature>
<dbReference type="AlphaFoldDB" id="A0A0D3IYT7"/>
<feature type="region of interest" description="Disordered" evidence="1">
    <location>
        <begin position="322"/>
        <end position="364"/>
    </location>
</feature>
<reference evidence="4" key="1">
    <citation type="journal article" date="2013" name="Nature">
        <title>Pan genome of the phytoplankton Emiliania underpins its global distribution.</title>
        <authorList>
            <person name="Read B.A."/>
            <person name="Kegel J."/>
            <person name="Klute M.J."/>
            <person name="Kuo A."/>
            <person name="Lefebvre S.C."/>
            <person name="Maumus F."/>
            <person name="Mayer C."/>
            <person name="Miller J."/>
            <person name="Monier A."/>
            <person name="Salamov A."/>
            <person name="Young J."/>
            <person name="Aguilar M."/>
            <person name="Claverie J.M."/>
            <person name="Frickenhaus S."/>
            <person name="Gonzalez K."/>
            <person name="Herman E.K."/>
            <person name="Lin Y.C."/>
            <person name="Napier J."/>
            <person name="Ogata H."/>
            <person name="Sarno A.F."/>
            <person name="Shmutz J."/>
            <person name="Schroeder D."/>
            <person name="de Vargas C."/>
            <person name="Verret F."/>
            <person name="von Dassow P."/>
            <person name="Valentin K."/>
            <person name="Van de Peer Y."/>
            <person name="Wheeler G."/>
            <person name="Dacks J.B."/>
            <person name="Delwiche C.F."/>
            <person name="Dyhrman S.T."/>
            <person name="Glockner G."/>
            <person name="John U."/>
            <person name="Richards T."/>
            <person name="Worden A.Z."/>
            <person name="Zhang X."/>
            <person name="Grigoriev I.V."/>
            <person name="Allen A.E."/>
            <person name="Bidle K."/>
            <person name="Borodovsky M."/>
            <person name="Bowler C."/>
            <person name="Brownlee C."/>
            <person name="Cock J.M."/>
            <person name="Elias M."/>
            <person name="Gladyshev V.N."/>
            <person name="Groth M."/>
            <person name="Guda C."/>
            <person name="Hadaegh A."/>
            <person name="Iglesias-Rodriguez M.D."/>
            <person name="Jenkins J."/>
            <person name="Jones B.M."/>
            <person name="Lawson T."/>
            <person name="Leese F."/>
            <person name="Lindquist E."/>
            <person name="Lobanov A."/>
            <person name="Lomsadze A."/>
            <person name="Malik S.B."/>
            <person name="Marsh M.E."/>
            <person name="Mackinder L."/>
            <person name="Mock T."/>
            <person name="Mueller-Roeber B."/>
            <person name="Pagarete A."/>
            <person name="Parker M."/>
            <person name="Probert I."/>
            <person name="Quesneville H."/>
            <person name="Raines C."/>
            <person name="Rensing S.A."/>
            <person name="Riano-Pachon D.M."/>
            <person name="Richier S."/>
            <person name="Rokitta S."/>
            <person name="Shiraiwa Y."/>
            <person name="Soanes D.M."/>
            <person name="van der Giezen M."/>
            <person name="Wahlund T.M."/>
            <person name="Williams B."/>
            <person name="Wilson W."/>
            <person name="Wolfe G."/>
            <person name="Wurch L.L."/>
        </authorList>
    </citation>
    <scope>NUCLEOTIDE SEQUENCE</scope>
</reference>
<keyword evidence="4" id="KW-1185">Reference proteome</keyword>
<dbReference type="HOGENOM" id="CLU_641629_0_0_1"/>
<proteinExistence type="predicted"/>
<accession>A0A0D3IYT7</accession>
<keyword evidence="2" id="KW-0472">Membrane</keyword>
<feature type="transmembrane region" description="Helical" evidence="2">
    <location>
        <begin position="239"/>
        <end position="259"/>
    </location>
</feature>
<organism evidence="3 4">
    <name type="scientific">Emiliania huxleyi (strain CCMP1516)</name>
    <dbReference type="NCBI Taxonomy" id="280463"/>
    <lineage>
        <taxon>Eukaryota</taxon>
        <taxon>Haptista</taxon>
        <taxon>Haptophyta</taxon>
        <taxon>Prymnesiophyceae</taxon>
        <taxon>Isochrysidales</taxon>
        <taxon>Noelaerhabdaceae</taxon>
        <taxon>Emiliania</taxon>
    </lineage>
</organism>
<feature type="transmembrane region" description="Helical" evidence="2">
    <location>
        <begin position="32"/>
        <end position="54"/>
    </location>
</feature>
<reference evidence="3" key="2">
    <citation type="submission" date="2024-10" db="UniProtKB">
        <authorList>
            <consortium name="EnsemblProtists"/>
        </authorList>
    </citation>
    <scope>IDENTIFICATION</scope>
</reference>
<evidence type="ECO:0000313" key="3">
    <source>
        <dbReference type="EnsemblProtists" id="EOD16422"/>
    </source>
</evidence>
<dbReference type="PaxDb" id="2903-EOD16422"/>
<dbReference type="RefSeq" id="XP_005768851.1">
    <property type="nucleotide sequence ID" value="XM_005768794.1"/>
</dbReference>
<dbReference type="EnsemblProtists" id="EOD16422">
    <property type="protein sequence ID" value="EOD16422"/>
    <property type="gene ID" value="EMIHUDRAFT_245168"/>
</dbReference>
<dbReference type="GeneID" id="17262571"/>
<feature type="region of interest" description="Disordered" evidence="1">
    <location>
        <begin position="186"/>
        <end position="206"/>
    </location>
</feature>
<keyword evidence="2" id="KW-0812">Transmembrane</keyword>